<keyword evidence="2" id="KW-0472">Membrane</keyword>
<organism evidence="3 4">
    <name type="scientific">Neurospora intermedia</name>
    <dbReference type="NCBI Taxonomy" id="5142"/>
    <lineage>
        <taxon>Eukaryota</taxon>
        <taxon>Fungi</taxon>
        <taxon>Dikarya</taxon>
        <taxon>Ascomycota</taxon>
        <taxon>Pezizomycotina</taxon>
        <taxon>Sordariomycetes</taxon>
        <taxon>Sordariomycetidae</taxon>
        <taxon>Sordariales</taxon>
        <taxon>Sordariaceae</taxon>
        <taxon>Neurospora</taxon>
    </lineage>
</organism>
<dbReference type="PANTHER" id="PTHR41807">
    <property type="entry name" value="GLUTATHIONE TRANSFERASE 3"/>
    <property type="match status" value="1"/>
</dbReference>
<evidence type="ECO:0000256" key="2">
    <source>
        <dbReference type="SAM" id="Phobius"/>
    </source>
</evidence>
<evidence type="ECO:0000313" key="3">
    <source>
        <dbReference type="EMBL" id="KAL0476185.1"/>
    </source>
</evidence>
<reference evidence="3 4" key="1">
    <citation type="submission" date="2023-09" db="EMBL/GenBank/DDBJ databases">
        <title>Multi-omics analysis of a traditional fermented food reveals byproduct-associated fungal strains for waste-to-food upcycling.</title>
        <authorList>
            <consortium name="Lawrence Berkeley National Laboratory"/>
            <person name="Rekdal V.M."/>
            <person name="Villalobos-Escobedo J.M."/>
            <person name="Rodriguez-Valeron N."/>
            <person name="Garcia M.O."/>
            <person name="Vasquez D.P."/>
            <person name="Damayanti I."/>
            <person name="Sorensen P.M."/>
            <person name="Baidoo E.E."/>
            <person name="De Carvalho A.C."/>
            <person name="Riley R."/>
            <person name="Lipzen A."/>
            <person name="He G."/>
            <person name="Yan M."/>
            <person name="Haridas S."/>
            <person name="Daum C."/>
            <person name="Yoshinaga Y."/>
            <person name="Ng V."/>
            <person name="Grigoriev I.V."/>
            <person name="Munk R."/>
            <person name="Nuraida L."/>
            <person name="Wijaya C.H."/>
            <person name="Morales P.-C."/>
            <person name="Keasling J.D."/>
        </authorList>
    </citation>
    <scope>NUCLEOTIDE SEQUENCE [LARGE SCALE GENOMIC DNA]</scope>
    <source>
        <strain evidence="3 4">FGSC 2613</strain>
    </source>
</reference>
<evidence type="ECO:0000313" key="4">
    <source>
        <dbReference type="Proteomes" id="UP001451303"/>
    </source>
</evidence>
<dbReference type="Proteomes" id="UP001451303">
    <property type="component" value="Unassembled WGS sequence"/>
</dbReference>
<protein>
    <submittedName>
        <fullName evidence="3">Uncharacterized protein</fullName>
    </submittedName>
</protein>
<dbReference type="InterPro" id="IPR038872">
    <property type="entry name" value="Put_GTT3"/>
</dbReference>
<dbReference type="EMBL" id="JAVLET010000001">
    <property type="protein sequence ID" value="KAL0476185.1"/>
    <property type="molecule type" value="Genomic_DNA"/>
</dbReference>
<feature type="region of interest" description="Disordered" evidence="1">
    <location>
        <begin position="112"/>
        <end position="174"/>
    </location>
</feature>
<accession>A0ABR3DU57</accession>
<keyword evidence="2" id="KW-1133">Transmembrane helix</keyword>
<proteinExistence type="predicted"/>
<keyword evidence="4" id="KW-1185">Reference proteome</keyword>
<comment type="caution">
    <text evidence="3">The sequence shown here is derived from an EMBL/GenBank/DDBJ whole genome shotgun (WGS) entry which is preliminary data.</text>
</comment>
<sequence>MSGTTNSWLARQRKSDLVELAREIGITRNRQGPEAPPRLRAASRLAYLAPLLTFIPFGIPQSLNNAFHQRCTNKTPSLDGLKKSDIEQQLDNFLSQNANRFSSDSRFTSYFNSRARQSPIKRESDVTPNRAPRRRATNKVEVEIPAATIEESDSIPSTTSPSPEPDSKQAPAPSEVLHAAAQVTQDAIVSTAQSAVQNVQNPGHALSQLNNTFSSSTLRLPASQAELAQVVESGTLAVRNRVSDLYRRSGIHEKAETVRESLSTVNSVAVTVAAFELYFLRKEVIPDRYAFTIPAVKLLGGMLGWDEYPVYVPDMFALVTAGFWIPALVWTTTSLILPSLFGYFFNLSVAHTNPFSTNSGPTTRRQSRELSKREPEYAVDPVTFSIAKALITYVVYAQGVTFGGWLDPDAVFRINGALYSGWKGVLVGAAVTGVSGLYDAVLRK</sequence>
<feature type="transmembrane region" description="Helical" evidence="2">
    <location>
        <begin position="323"/>
        <end position="345"/>
    </location>
</feature>
<name>A0ABR3DU57_NEUIN</name>
<gene>
    <name evidence="3" type="ORF">QR685DRAFT_541371</name>
</gene>
<keyword evidence="2" id="KW-0812">Transmembrane</keyword>
<evidence type="ECO:0000256" key="1">
    <source>
        <dbReference type="SAM" id="MobiDB-lite"/>
    </source>
</evidence>
<dbReference type="PANTHER" id="PTHR41807:SF1">
    <property type="entry name" value="GLUTATHIONE TRANSFERASE 3"/>
    <property type="match status" value="1"/>
</dbReference>